<reference evidence="2" key="1">
    <citation type="submission" date="2016-10" db="EMBL/GenBank/DDBJ databases">
        <authorList>
            <person name="Varghese N."/>
            <person name="Submissions S."/>
        </authorList>
    </citation>
    <scope>NUCLEOTIDE SEQUENCE [LARGE SCALE GENOMIC DNA]</scope>
    <source>
        <strain evidence="2">BL9</strain>
    </source>
</reference>
<evidence type="ECO:0000313" key="1">
    <source>
        <dbReference type="EMBL" id="SCY88273.1"/>
    </source>
</evidence>
<dbReference type="InterPro" id="IPR025144">
    <property type="entry name" value="DUF4085"/>
</dbReference>
<evidence type="ECO:0000313" key="2">
    <source>
        <dbReference type="Proteomes" id="UP000198538"/>
    </source>
</evidence>
<protein>
    <recommendedName>
        <fullName evidence="3">DUF4085 domain-containing protein</fullName>
    </recommendedName>
</protein>
<dbReference type="STRING" id="582692.SAMN05720606_11194"/>
<keyword evidence="2" id="KW-1185">Reference proteome</keyword>
<dbReference type="Proteomes" id="UP000198538">
    <property type="component" value="Unassembled WGS sequence"/>
</dbReference>
<proteinExistence type="predicted"/>
<dbReference type="EMBL" id="FMVM01000011">
    <property type="protein sequence ID" value="SCY88273.1"/>
    <property type="molecule type" value="Genomic_DNA"/>
</dbReference>
<gene>
    <name evidence="1" type="ORF">SAMN05720606_11194</name>
</gene>
<accession>A0A1G5JIR5</accession>
<organism evidence="1 2">
    <name type="scientific">Paenibacillus polysaccharolyticus</name>
    <dbReference type="NCBI Taxonomy" id="582692"/>
    <lineage>
        <taxon>Bacteria</taxon>
        <taxon>Bacillati</taxon>
        <taxon>Bacillota</taxon>
        <taxon>Bacilli</taxon>
        <taxon>Bacillales</taxon>
        <taxon>Paenibacillaceae</taxon>
        <taxon>Paenibacillus</taxon>
    </lineage>
</organism>
<dbReference type="Pfam" id="PF13315">
    <property type="entry name" value="DUF4085"/>
    <property type="match status" value="1"/>
</dbReference>
<dbReference type="RefSeq" id="WP_090921955.1">
    <property type="nucleotide sequence ID" value="NZ_FMVM01000011.1"/>
</dbReference>
<evidence type="ECO:0008006" key="3">
    <source>
        <dbReference type="Google" id="ProtNLM"/>
    </source>
</evidence>
<sequence length="287" mass="33571">MKYLTKEWYDTCQQTGLHFGLRVHKGAGALDEALFQRLYKRKGKEHVKQEREIYDTDPRFMLESDGQVMTRADKAFSGEEITVEDQMVYHMPPEERAHIEKLIAEYDVRPAFDEKQCKDKYKEAMEWNFQYHAEKLPADILKQIADIRVFALGYCTSEVMQQLKKKSAENTQEMERIGQEYREAMVNQNIADDVHRLVQFHDCKVTELLHADNLVINFDNRGGFTEMNKLTLIAPEILKQEGEVVGSHWLYQELYRIDQGYELHVLLDGEPMPELIVSCTDIIAETE</sequence>
<dbReference type="AlphaFoldDB" id="A0A1G5JIR5"/>
<name>A0A1G5JIR5_9BACL</name>